<dbReference type="RefSeq" id="WP_153663718.1">
    <property type="nucleotide sequence ID" value="NZ_JAAIKR010000005.1"/>
</dbReference>
<reference evidence="1 2" key="1">
    <citation type="submission" date="2020-02" db="EMBL/GenBank/DDBJ databases">
        <title>Shewanella WXL01 sp. nov., a marine bacterium isolated from green algae in Luhuitou Fringing Reef (Northern South China Sea).</title>
        <authorList>
            <person name="Wang X."/>
        </authorList>
    </citation>
    <scope>NUCLEOTIDE SEQUENCE [LARGE SCALE GENOMIC DNA]</scope>
    <source>
        <strain evidence="1 2">MCCC 1A01895</strain>
    </source>
</reference>
<comment type="caution">
    <text evidence="1">The sequence shown here is derived from an EMBL/GenBank/DDBJ whole genome shotgun (WGS) entry which is preliminary data.</text>
</comment>
<evidence type="ECO:0008006" key="3">
    <source>
        <dbReference type="Google" id="ProtNLM"/>
    </source>
</evidence>
<keyword evidence="2" id="KW-1185">Reference proteome</keyword>
<proteinExistence type="predicted"/>
<accession>A0ABS5I1B7</accession>
<name>A0ABS5I1B7_9GAMM</name>
<sequence length="97" mass="10955">MQKNTLHQLRNAGLMLFGLWLIVLQSITLSHAAEHALEADHSHCLYSNVYHVQSAGSISNAAPITQFLLTEVTPPKQIYLQPLLIWQRNLQVRAPPF</sequence>
<dbReference type="EMBL" id="JAAIKR010000005">
    <property type="protein sequence ID" value="MBR9727811.1"/>
    <property type="molecule type" value="Genomic_DNA"/>
</dbReference>
<organism evidence="1 2">
    <name type="scientific">Shewanella intestini</name>
    <dbReference type="NCBI Taxonomy" id="2017544"/>
    <lineage>
        <taxon>Bacteria</taxon>
        <taxon>Pseudomonadati</taxon>
        <taxon>Pseudomonadota</taxon>
        <taxon>Gammaproteobacteria</taxon>
        <taxon>Alteromonadales</taxon>
        <taxon>Shewanellaceae</taxon>
        <taxon>Shewanella</taxon>
    </lineage>
</organism>
<evidence type="ECO:0000313" key="2">
    <source>
        <dbReference type="Proteomes" id="UP000811844"/>
    </source>
</evidence>
<protein>
    <recommendedName>
        <fullName evidence="3">DUF2607 family protein</fullName>
    </recommendedName>
</protein>
<dbReference type="Proteomes" id="UP000811844">
    <property type="component" value="Unassembled WGS sequence"/>
</dbReference>
<gene>
    <name evidence="1" type="ORF">G3R48_07405</name>
</gene>
<evidence type="ECO:0000313" key="1">
    <source>
        <dbReference type="EMBL" id="MBR9727811.1"/>
    </source>
</evidence>